<evidence type="ECO:0000256" key="3">
    <source>
        <dbReference type="ARBA" id="ARBA00022821"/>
    </source>
</evidence>
<evidence type="ECO:0000259" key="4">
    <source>
        <dbReference type="Pfam" id="PF00931"/>
    </source>
</evidence>
<dbReference type="InterPro" id="IPR032675">
    <property type="entry name" value="LRR_dom_sf"/>
</dbReference>
<dbReference type="SUPFAM" id="SSF52540">
    <property type="entry name" value="P-loop containing nucleoside triphosphate hydrolases"/>
    <property type="match status" value="1"/>
</dbReference>
<keyword evidence="1" id="KW-0433">Leucine-rich repeat</keyword>
<dbReference type="OrthoDB" id="2973320at2759"/>
<dbReference type="GO" id="GO:0006952">
    <property type="term" value="P:defense response"/>
    <property type="evidence" value="ECO:0007669"/>
    <property type="project" value="UniProtKB-KW"/>
</dbReference>
<dbReference type="Pfam" id="PF00931">
    <property type="entry name" value="NB-ARC"/>
    <property type="match status" value="1"/>
</dbReference>
<dbReference type="InterPro" id="IPR058922">
    <property type="entry name" value="WHD_DRP"/>
</dbReference>
<gene>
    <name evidence="7" type="ORF">NE237_003809</name>
</gene>
<evidence type="ECO:0000313" key="8">
    <source>
        <dbReference type="Proteomes" id="UP001141806"/>
    </source>
</evidence>
<dbReference type="InterPro" id="IPR003591">
    <property type="entry name" value="Leu-rich_rpt_typical-subtyp"/>
</dbReference>
<dbReference type="GO" id="GO:0043531">
    <property type="term" value="F:ADP binding"/>
    <property type="evidence" value="ECO:0007669"/>
    <property type="project" value="InterPro"/>
</dbReference>
<dbReference type="PANTHER" id="PTHR36766">
    <property type="entry name" value="PLANT BROAD-SPECTRUM MILDEW RESISTANCE PROTEIN RPW8"/>
    <property type="match status" value="1"/>
</dbReference>
<dbReference type="Gene3D" id="1.10.10.10">
    <property type="entry name" value="Winged helix-like DNA-binding domain superfamily/Winged helix DNA-binding domain"/>
    <property type="match status" value="1"/>
</dbReference>
<dbReference type="Gene3D" id="3.80.10.10">
    <property type="entry name" value="Ribonuclease Inhibitor"/>
    <property type="match status" value="2"/>
</dbReference>
<keyword evidence="8" id="KW-1185">Reference proteome</keyword>
<organism evidence="7 8">
    <name type="scientific">Protea cynaroides</name>
    <dbReference type="NCBI Taxonomy" id="273540"/>
    <lineage>
        <taxon>Eukaryota</taxon>
        <taxon>Viridiplantae</taxon>
        <taxon>Streptophyta</taxon>
        <taxon>Embryophyta</taxon>
        <taxon>Tracheophyta</taxon>
        <taxon>Spermatophyta</taxon>
        <taxon>Magnoliopsida</taxon>
        <taxon>Proteales</taxon>
        <taxon>Proteaceae</taxon>
        <taxon>Protea</taxon>
    </lineage>
</organism>
<dbReference type="Gene3D" id="3.40.50.300">
    <property type="entry name" value="P-loop containing nucleotide triphosphate hydrolases"/>
    <property type="match status" value="1"/>
</dbReference>
<evidence type="ECO:0008006" key="9">
    <source>
        <dbReference type="Google" id="ProtNLM"/>
    </source>
</evidence>
<keyword evidence="2" id="KW-0677">Repeat</keyword>
<evidence type="ECO:0000256" key="1">
    <source>
        <dbReference type="ARBA" id="ARBA00022614"/>
    </source>
</evidence>
<dbReference type="SUPFAM" id="SSF52058">
    <property type="entry name" value="L domain-like"/>
    <property type="match status" value="1"/>
</dbReference>
<dbReference type="EMBL" id="JAMYWD010000005">
    <property type="protein sequence ID" value="KAJ4970710.1"/>
    <property type="molecule type" value="Genomic_DNA"/>
</dbReference>
<dbReference type="SMART" id="SM00369">
    <property type="entry name" value="LRR_TYP"/>
    <property type="match status" value="3"/>
</dbReference>
<keyword evidence="3" id="KW-0611">Plant defense</keyword>
<reference evidence="7" key="1">
    <citation type="journal article" date="2023" name="Plant J.">
        <title>The genome of the king protea, Protea cynaroides.</title>
        <authorList>
            <person name="Chang J."/>
            <person name="Duong T.A."/>
            <person name="Schoeman C."/>
            <person name="Ma X."/>
            <person name="Roodt D."/>
            <person name="Barker N."/>
            <person name="Li Z."/>
            <person name="Van de Peer Y."/>
            <person name="Mizrachi E."/>
        </authorList>
    </citation>
    <scope>NUCLEOTIDE SEQUENCE</scope>
    <source>
        <tissue evidence="7">Young leaves</tissue>
    </source>
</reference>
<evidence type="ECO:0000259" key="5">
    <source>
        <dbReference type="Pfam" id="PF23559"/>
    </source>
</evidence>
<accession>A0A9Q0QSY4</accession>
<dbReference type="PANTHER" id="PTHR36766:SF70">
    <property type="entry name" value="DISEASE RESISTANCE PROTEIN RGA4"/>
    <property type="match status" value="1"/>
</dbReference>
<dbReference type="InterPro" id="IPR002182">
    <property type="entry name" value="NB-ARC"/>
</dbReference>
<dbReference type="PRINTS" id="PR00364">
    <property type="entry name" value="DISEASERSIST"/>
</dbReference>
<dbReference type="Pfam" id="PF23559">
    <property type="entry name" value="WHD_DRP"/>
    <property type="match status" value="1"/>
</dbReference>
<dbReference type="InterPro" id="IPR027417">
    <property type="entry name" value="P-loop_NTPase"/>
</dbReference>
<dbReference type="FunFam" id="1.10.10.10:FF:000322">
    <property type="entry name" value="Probable disease resistance protein At1g63360"/>
    <property type="match status" value="1"/>
</dbReference>
<evidence type="ECO:0000313" key="7">
    <source>
        <dbReference type="EMBL" id="KAJ4970710.1"/>
    </source>
</evidence>
<sequence length="915" mass="103854">MAVSILVIGVGQILKKVISRATSEIGHLWNVKDEMEKLVHTLTAIEALLGDVTENKVSKLFLHSISLAFQLKMARKIKNINSKLDNIKRDIADSFNFVSASIPTTLQNRKTIETFSFVDESEMVGRDDDKSKIVSMLTSSDSQDILLSVLPIVGMGGIGKTTLAKLVHNDDYVAKYFDERAWVHVSRDFDIKKVLMEITESLTKRTCQFSSTDVIQKILKDELKKKRFLLVLDDLWNVSTEKWDTLKTSLKIGVGVALMIGTLVMHPLKILSEDEFWSILKNKDFSVPLAAKTLGGLMRIKKDQHESLAIKDNGILSALKLSLSALKLSHDHLPSPLKQCFLYCSIFPKGDYILISDLVEQWMALGFLQPSTDNESMEDVGNYYCNYLLQYSLFQDPEKDHSSIVIFKMHDLVFDMAHSLSRIAKISVGNQELKNKSNGFYLTMDTNGDINRVPKCLFKLGKLRSLHFRCTEIGISNCSNVLDILLKKLKHLSVLDLSNCGIKELPSSIKKLKHLRYLNLMDNPIKALPTSITSLYNLETLNLICCPLKELPQDTRYLVNLRQLCSIKELQCLDLGGDLSVCNLENVRSREEAEGANLMGKEKLISLSYFGEVMFGVNLRRLTISNFNGENFPGWIMSGCGSFLPNLMTLSLYNCERLESVPTLGQLPSLKVLQLEGVKRMKSLGSEFYHQDVDHNSIKYGHPVATNAITTATTSALILLFPSIERDYLVQMPSLKERVEPQLQGSFPSFPRLEKIYVQDCLKLMIIPSQFPSFPNLEPLQHLPSLRLLYIVGWSRFASLPKQLRSLTQLEFLRIHKFHSVEALPKWFGNLSSLQSFSKSGLRLNIFKASKWMANMESSHSIWTPFLFISFLSHPNLGIEAFVFYLFSKVLWEVKEWQKGHMSDLHHRTEENGQY</sequence>
<feature type="domain" description="Disease resistance R13L4/SHOC-2-like LRR" evidence="6">
    <location>
        <begin position="456"/>
        <end position="682"/>
    </location>
</feature>
<feature type="domain" description="NB-ARC" evidence="4">
    <location>
        <begin position="127"/>
        <end position="256"/>
    </location>
</feature>
<comment type="caution">
    <text evidence="7">The sequence shown here is derived from an EMBL/GenBank/DDBJ whole genome shotgun (WGS) entry which is preliminary data.</text>
</comment>
<name>A0A9Q0QSY4_9MAGN</name>
<dbReference type="InterPro" id="IPR036388">
    <property type="entry name" value="WH-like_DNA-bd_sf"/>
</dbReference>
<protein>
    <recommendedName>
        <fullName evidence="9">NB-ARC domain-containing protein</fullName>
    </recommendedName>
</protein>
<feature type="domain" description="Disease resistance protein winged helix" evidence="5">
    <location>
        <begin position="346"/>
        <end position="417"/>
    </location>
</feature>
<evidence type="ECO:0000256" key="2">
    <source>
        <dbReference type="ARBA" id="ARBA00022737"/>
    </source>
</evidence>
<dbReference type="Pfam" id="PF23598">
    <property type="entry name" value="LRR_14"/>
    <property type="match status" value="1"/>
</dbReference>
<evidence type="ECO:0000259" key="6">
    <source>
        <dbReference type="Pfam" id="PF23598"/>
    </source>
</evidence>
<dbReference type="AlphaFoldDB" id="A0A9Q0QSY4"/>
<proteinExistence type="predicted"/>
<dbReference type="InterPro" id="IPR055414">
    <property type="entry name" value="LRR_R13L4/SHOC2-like"/>
</dbReference>
<dbReference type="Proteomes" id="UP001141806">
    <property type="component" value="Unassembled WGS sequence"/>
</dbReference>